<dbReference type="RefSeq" id="WP_014371447.1">
    <property type="nucleotide sequence ID" value="NC_016935.1"/>
</dbReference>
<evidence type="ECO:0000313" key="1">
    <source>
        <dbReference type="EMBL" id="AFC31927.1"/>
    </source>
</evidence>
<dbReference type="HOGENOM" id="CLU_2001589_0_0_9"/>
<evidence type="ECO:0000313" key="2">
    <source>
        <dbReference type="Proteomes" id="UP000007523"/>
    </source>
</evidence>
<proteinExistence type="predicted"/>
<sequence>MSRFLTERAPALLVVLIALIISASLPPQQSLTMPQRDYLENYGVIVPDVLPVKQPVPKWRAVPDTPPLPYREGRERPAQKALPVLLLLFFRCDVRKRLRARVLSPLKFTSVYVVPCRRPFGVNG</sequence>
<dbReference type="Proteomes" id="UP000007523">
    <property type="component" value="Chromosome"/>
</dbReference>
<keyword evidence="2" id="KW-1185">Reference proteome</keyword>
<reference evidence="1 2" key="1">
    <citation type="journal article" date="2012" name="J. Bacteriol.">
        <title>Complete Genome Sequence of Paenibacillus mucilaginosus 3016, a Bacterium Functional as Microbial Fertilizer.</title>
        <authorList>
            <person name="Ma M."/>
            <person name="Wang Z."/>
            <person name="Li L."/>
            <person name="Jiang X."/>
            <person name="Guan D."/>
            <person name="Cao F."/>
            <person name="Chen H."/>
            <person name="Wang X."/>
            <person name="Shen D."/>
            <person name="Du B."/>
            <person name="Li J."/>
        </authorList>
    </citation>
    <scope>NUCLEOTIDE SEQUENCE [LARGE SCALE GENOMIC DNA]</scope>
    <source>
        <strain evidence="1 2">3016</strain>
    </source>
</reference>
<dbReference type="KEGG" id="pmq:PM3016_5212"/>
<dbReference type="AlphaFoldDB" id="H6NQA3"/>
<dbReference type="EMBL" id="CP003235">
    <property type="protein sequence ID" value="AFC31927.1"/>
    <property type="molecule type" value="Genomic_DNA"/>
</dbReference>
<dbReference type="STRING" id="1116391.PM3016_5212"/>
<accession>H6NQA3</accession>
<name>H6NQA3_9BACL</name>
<protein>
    <submittedName>
        <fullName evidence="1">Uncharacterized protein</fullName>
    </submittedName>
</protein>
<organism evidence="1 2">
    <name type="scientific">Paenibacillus mucilaginosus 3016</name>
    <dbReference type="NCBI Taxonomy" id="1116391"/>
    <lineage>
        <taxon>Bacteria</taxon>
        <taxon>Bacillati</taxon>
        <taxon>Bacillota</taxon>
        <taxon>Bacilli</taxon>
        <taxon>Bacillales</taxon>
        <taxon>Paenibacillaceae</taxon>
        <taxon>Paenibacillus</taxon>
    </lineage>
</organism>
<gene>
    <name evidence="1" type="ORF">PM3016_5212</name>
</gene>